<evidence type="ECO:0000256" key="5">
    <source>
        <dbReference type="ARBA" id="ARBA00022692"/>
    </source>
</evidence>
<dbReference type="Proteomes" id="UP000231152">
    <property type="component" value="Unassembled WGS sequence"/>
</dbReference>
<evidence type="ECO:0000259" key="9">
    <source>
        <dbReference type="Pfam" id="PF00482"/>
    </source>
</evidence>
<dbReference type="Gene3D" id="1.20.81.30">
    <property type="entry name" value="Type II secretion system (T2SS), domain F"/>
    <property type="match status" value="2"/>
</dbReference>
<keyword evidence="3" id="KW-1003">Cell membrane</keyword>
<reference evidence="10 11" key="1">
    <citation type="submission" date="2017-09" db="EMBL/GenBank/DDBJ databases">
        <title>Depth-based differentiation of microbial function through sediment-hosted aquifers and enrichment of novel symbionts in the deep terrestrial subsurface.</title>
        <authorList>
            <person name="Probst A.J."/>
            <person name="Ladd B."/>
            <person name="Jarett J.K."/>
            <person name="Geller-Mcgrath D.E."/>
            <person name="Sieber C.M."/>
            <person name="Emerson J.B."/>
            <person name="Anantharaman K."/>
            <person name="Thomas B.C."/>
            <person name="Malmstrom R."/>
            <person name="Stieglmeier M."/>
            <person name="Klingl A."/>
            <person name="Woyke T."/>
            <person name="Ryan C.M."/>
            <person name="Banfield J.F."/>
        </authorList>
    </citation>
    <scope>NUCLEOTIDE SEQUENCE [LARGE SCALE GENOMIC DNA]</scope>
    <source>
        <strain evidence="10">CG10_big_fil_rev_8_21_14_0_10_48_11</strain>
    </source>
</reference>
<evidence type="ECO:0000256" key="3">
    <source>
        <dbReference type="ARBA" id="ARBA00022475"/>
    </source>
</evidence>
<dbReference type="GO" id="GO:0005886">
    <property type="term" value="C:plasma membrane"/>
    <property type="evidence" value="ECO:0007669"/>
    <property type="project" value="UniProtKB-SubCell"/>
</dbReference>
<accession>A0A2M8LEE5</accession>
<feature type="domain" description="Type II secretion system protein GspF" evidence="9">
    <location>
        <begin position="242"/>
        <end position="365"/>
    </location>
</feature>
<keyword evidence="4" id="KW-0997">Cell inner membrane</keyword>
<keyword evidence="7 8" id="KW-0472">Membrane</keyword>
<protein>
    <recommendedName>
        <fullName evidence="9">Type II secretion system protein GspF domain-containing protein</fullName>
    </recommendedName>
</protein>
<comment type="subcellular location">
    <subcellularLocation>
        <location evidence="1">Cell inner membrane</location>
        <topology evidence="1">Multi-pass membrane protein</topology>
    </subcellularLocation>
</comment>
<gene>
    <name evidence="10" type="ORF">COV04_02715</name>
</gene>
<evidence type="ECO:0000256" key="2">
    <source>
        <dbReference type="ARBA" id="ARBA00005745"/>
    </source>
</evidence>
<dbReference type="EMBL" id="PFET01000009">
    <property type="protein sequence ID" value="PJE75832.1"/>
    <property type="molecule type" value="Genomic_DNA"/>
</dbReference>
<comment type="similarity">
    <text evidence="2">Belongs to the GSP F family.</text>
</comment>
<dbReference type="GO" id="GO:0015628">
    <property type="term" value="P:protein secretion by the type II secretion system"/>
    <property type="evidence" value="ECO:0007669"/>
    <property type="project" value="TreeGrafter"/>
</dbReference>
<feature type="domain" description="Type II secretion system protein GspF" evidence="9">
    <location>
        <begin position="40"/>
        <end position="162"/>
    </location>
</feature>
<evidence type="ECO:0000256" key="1">
    <source>
        <dbReference type="ARBA" id="ARBA00004429"/>
    </source>
</evidence>
<organism evidence="10 11">
    <name type="scientific">Candidatus Uhrbacteria bacterium CG10_big_fil_rev_8_21_14_0_10_48_11</name>
    <dbReference type="NCBI Taxonomy" id="1975037"/>
    <lineage>
        <taxon>Bacteria</taxon>
        <taxon>Candidatus Uhriibacteriota</taxon>
    </lineage>
</organism>
<keyword evidence="5 8" id="KW-0812">Transmembrane</keyword>
<dbReference type="PANTHER" id="PTHR30012:SF0">
    <property type="entry name" value="TYPE II SECRETION SYSTEM PROTEIN F-RELATED"/>
    <property type="match status" value="1"/>
</dbReference>
<evidence type="ECO:0000256" key="8">
    <source>
        <dbReference type="SAM" id="Phobius"/>
    </source>
</evidence>
<evidence type="ECO:0000256" key="4">
    <source>
        <dbReference type="ARBA" id="ARBA00022519"/>
    </source>
</evidence>
<evidence type="ECO:0000256" key="7">
    <source>
        <dbReference type="ARBA" id="ARBA00023136"/>
    </source>
</evidence>
<evidence type="ECO:0000313" key="10">
    <source>
        <dbReference type="EMBL" id="PJE75832.1"/>
    </source>
</evidence>
<feature type="transmembrane region" description="Helical" evidence="8">
    <location>
        <begin position="139"/>
        <end position="161"/>
    </location>
</feature>
<keyword evidence="6 8" id="KW-1133">Transmembrane helix</keyword>
<proteinExistence type="inferred from homology"/>
<sequence length="373" mass="41352">MAITYVDEKTNEVAATPATEKRSRKMPWESLSTKQVLFLTQQLQIMMHAGVPLTKTLETLKAQATTKYLRTLLERIEADVEQGKSLADALRPYEKDFGELMINMIAAGEASGRLDEVLEQLYLQMKKDNEIVSRVRGALIYPAIVVAAMFGIGTFMIVFVVPKLIGLFQEVKVSLPLPTRILIAMSDFFTHHGFIAATSITAFILLFAWTIRQPWGKKVWHTILLHSPVIGAIIKKVNVARFARTVSSFLKTDIPVVKTLETTAHVLGNVHYQNALIDASQKITKGITLGEALRPHKNLFNPTILQMISVGEQAGKLDDMLAEAANFYEAEVNQTMETLPSLLEPILMILLGFGVGGMAVAIILPLYTLTQAF</sequence>
<dbReference type="PRINTS" id="PR00812">
    <property type="entry name" value="BCTERIALGSPF"/>
</dbReference>
<dbReference type="InterPro" id="IPR042094">
    <property type="entry name" value="T2SS_GspF_sf"/>
</dbReference>
<evidence type="ECO:0000313" key="11">
    <source>
        <dbReference type="Proteomes" id="UP000231152"/>
    </source>
</evidence>
<feature type="transmembrane region" description="Helical" evidence="8">
    <location>
        <begin position="181"/>
        <end position="209"/>
    </location>
</feature>
<dbReference type="InterPro" id="IPR003004">
    <property type="entry name" value="GspF/PilC"/>
</dbReference>
<feature type="transmembrane region" description="Helical" evidence="8">
    <location>
        <begin position="346"/>
        <end position="367"/>
    </location>
</feature>
<dbReference type="InterPro" id="IPR018076">
    <property type="entry name" value="T2SS_GspF_dom"/>
</dbReference>
<dbReference type="AlphaFoldDB" id="A0A2M8LEE5"/>
<name>A0A2M8LEE5_9BACT</name>
<comment type="caution">
    <text evidence="10">The sequence shown here is derived from an EMBL/GenBank/DDBJ whole genome shotgun (WGS) entry which is preliminary data.</text>
</comment>
<dbReference type="Pfam" id="PF00482">
    <property type="entry name" value="T2SSF"/>
    <property type="match status" value="2"/>
</dbReference>
<evidence type="ECO:0000256" key="6">
    <source>
        <dbReference type="ARBA" id="ARBA00022989"/>
    </source>
</evidence>
<dbReference type="FunFam" id="1.20.81.30:FF:000001">
    <property type="entry name" value="Type II secretion system protein F"/>
    <property type="match status" value="2"/>
</dbReference>
<dbReference type="PANTHER" id="PTHR30012">
    <property type="entry name" value="GENERAL SECRETION PATHWAY PROTEIN"/>
    <property type="match status" value="1"/>
</dbReference>